<dbReference type="SUPFAM" id="SSF46946">
    <property type="entry name" value="S13-like H2TH domain"/>
    <property type="match status" value="1"/>
</dbReference>
<proteinExistence type="inferred from homology"/>
<accession>A0A8E7AXA5</accession>
<dbReference type="InterPro" id="IPR001892">
    <property type="entry name" value="Ribosomal_uS13"/>
</dbReference>
<evidence type="ECO:0000313" key="10">
    <source>
        <dbReference type="Proteomes" id="UP000680656"/>
    </source>
</evidence>
<evidence type="ECO:0000256" key="6">
    <source>
        <dbReference type="ARBA" id="ARBA00063089"/>
    </source>
</evidence>
<gene>
    <name evidence="7" type="primary">rps13</name>
    <name evidence="9" type="ORF">KHC33_02435</name>
</gene>
<evidence type="ECO:0000256" key="7">
    <source>
        <dbReference type="HAMAP-Rule" id="MF_01315"/>
    </source>
</evidence>
<evidence type="ECO:0000256" key="4">
    <source>
        <dbReference type="ARBA" id="ARBA00022980"/>
    </source>
</evidence>
<dbReference type="FunFam" id="1.10.8.50:FF:000001">
    <property type="entry name" value="30S ribosomal protein S13"/>
    <property type="match status" value="1"/>
</dbReference>
<dbReference type="InterPro" id="IPR019977">
    <property type="entry name" value="Ribosomal_uS13_archaeal"/>
</dbReference>
<dbReference type="GO" id="GO:0019843">
    <property type="term" value="F:rRNA binding"/>
    <property type="evidence" value="ECO:0007669"/>
    <property type="project" value="UniProtKB-UniRule"/>
</dbReference>
<dbReference type="GO" id="GO:0005829">
    <property type="term" value="C:cytosol"/>
    <property type="evidence" value="ECO:0007669"/>
    <property type="project" value="TreeGrafter"/>
</dbReference>
<reference evidence="9 10" key="1">
    <citation type="submission" date="2021-05" db="EMBL/GenBank/DDBJ databases">
        <title>A novel Methanospirillum isolate from a pyrite-forming mixed culture.</title>
        <authorList>
            <person name="Bunk B."/>
            <person name="Sproer C."/>
            <person name="Spring S."/>
            <person name="Pester M."/>
        </authorList>
    </citation>
    <scope>NUCLEOTIDE SEQUENCE [LARGE SCALE GENOMIC DNA]</scope>
    <source>
        <strain evidence="9 10">J.3.6.1-F.2.7.3</strain>
    </source>
</reference>
<dbReference type="NCBIfam" id="NF003140">
    <property type="entry name" value="PRK04053.1"/>
    <property type="match status" value="1"/>
</dbReference>
<dbReference type="Gene3D" id="4.10.910.10">
    <property type="entry name" value="30s ribosomal protein s13, domain 2"/>
    <property type="match status" value="1"/>
</dbReference>
<comment type="similarity">
    <text evidence="1 7 8">Belongs to the universal ribosomal protein uS13 family.</text>
</comment>
<comment type="function">
    <text evidence="7">Located at the top of the head of the 30S subunit, it contacts several helices of the 16S rRNA. In the 70S ribosome it contacts the 23S rRNA (bridge B1a) and protein L5 of the 50S subunit (bridge B1b), connecting the 2 subunits; these bridges are implicated in subunit movement.</text>
</comment>
<evidence type="ECO:0000256" key="1">
    <source>
        <dbReference type="ARBA" id="ARBA00008080"/>
    </source>
</evidence>
<organism evidence="9 10">
    <name type="scientific">Methanospirillum purgamenti</name>
    <dbReference type="NCBI Taxonomy" id="2834276"/>
    <lineage>
        <taxon>Archaea</taxon>
        <taxon>Methanobacteriati</taxon>
        <taxon>Methanobacteriota</taxon>
        <taxon>Stenosarchaea group</taxon>
        <taxon>Methanomicrobia</taxon>
        <taxon>Methanomicrobiales</taxon>
        <taxon>Methanospirillaceae</taxon>
        <taxon>Methanospirillum</taxon>
    </lineage>
</organism>
<dbReference type="Gene3D" id="1.10.8.50">
    <property type="match status" value="1"/>
</dbReference>
<dbReference type="FunFam" id="4.10.910.10:FF:000002">
    <property type="entry name" value="40S ribosomal protein S18"/>
    <property type="match status" value="1"/>
</dbReference>
<dbReference type="PROSITE" id="PS00646">
    <property type="entry name" value="RIBOSOMAL_S13_1"/>
    <property type="match status" value="1"/>
</dbReference>
<protein>
    <recommendedName>
        <fullName evidence="7">Small ribosomal subunit protein uS13</fullName>
    </recommendedName>
</protein>
<evidence type="ECO:0000256" key="3">
    <source>
        <dbReference type="ARBA" id="ARBA00022884"/>
    </source>
</evidence>
<evidence type="ECO:0000256" key="5">
    <source>
        <dbReference type="ARBA" id="ARBA00023274"/>
    </source>
</evidence>
<dbReference type="Proteomes" id="UP000680656">
    <property type="component" value="Chromosome"/>
</dbReference>
<dbReference type="RefSeq" id="WP_214420203.1">
    <property type="nucleotide sequence ID" value="NZ_CP075546.1"/>
</dbReference>
<dbReference type="GeneID" id="65566680"/>
<dbReference type="KEGG" id="mrtj:KHC33_02435"/>
<dbReference type="GO" id="GO:0015935">
    <property type="term" value="C:small ribosomal subunit"/>
    <property type="evidence" value="ECO:0007669"/>
    <property type="project" value="TreeGrafter"/>
</dbReference>
<keyword evidence="5 7" id="KW-0687">Ribonucleoprotein</keyword>
<dbReference type="PANTHER" id="PTHR10871:SF3">
    <property type="entry name" value="SMALL RIBOSOMAL SUBUNIT PROTEIN US13"/>
    <property type="match status" value="1"/>
</dbReference>
<dbReference type="InterPro" id="IPR027437">
    <property type="entry name" value="Rbsml_uS13_C"/>
</dbReference>
<sequence>MAQDDQEINYFVRVHNTDLDGTKPVLISLTGIKGVGRHTAKFIAETAGVEKNVLMGKLDEASVDRIREVISNYVDRIPVWMTNRPKDLYTGAKRHLLGADVSMTVDDDINLLKKIRAYRGIRHETGQKVRGQRTKSTGRTGLIVGVKRKKA</sequence>
<evidence type="ECO:0000256" key="8">
    <source>
        <dbReference type="RuleBase" id="RU003830"/>
    </source>
</evidence>
<dbReference type="AlphaFoldDB" id="A0A8E7AXA5"/>
<dbReference type="HAMAP" id="MF_01315">
    <property type="entry name" value="Ribosomal_uS13"/>
    <property type="match status" value="1"/>
</dbReference>
<evidence type="ECO:0000313" key="9">
    <source>
        <dbReference type="EMBL" id="QVV89407.1"/>
    </source>
</evidence>
<dbReference type="Pfam" id="PF00416">
    <property type="entry name" value="Ribosomal_S13"/>
    <property type="match status" value="1"/>
</dbReference>
<dbReference type="NCBIfam" id="TIGR03629">
    <property type="entry name" value="uS13_arch"/>
    <property type="match status" value="1"/>
</dbReference>
<dbReference type="InterPro" id="IPR010979">
    <property type="entry name" value="Ribosomal_uS13-like_H2TH"/>
</dbReference>
<keyword evidence="10" id="KW-1185">Reference proteome</keyword>
<keyword evidence="3 7" id="KW-0694">RNA-binding</keyword>
<keyword evidence="4 7" id="KW-0689">Ribosomal protein</keyword>
<dbReference type="PIRSF" id="PIRSF002134">
    <property type="entry name" value="Ribosomal_S13"/>
    <property type="match status" value="1"/>
</dbReference>
<name>A0A8E7AXA5_9EURY</name>
<comment type="subunit">
    <text evidence="6 7">Part of the 30S ribosomal subunit. Forms a loose heterodimer with protein S19. Forms two bridges to the 50S subunit in the 70S ribosome.</text>
</comment>
<evidence type="ECO:0000256" key="2">
    <source>
        <dbReference type="ARBA" id="ARBA00022730"/>
    </source>
</evidence>
<dbReference type="GO" id="GO:0003735">
    <property type="term" value="F:structural constituent of ribosome"/>
    <property type="evidence" value="ECO:0007669"/>
    <property type="project" value="InterPro"/>
</dbReference>
<dbReference type="EMBL" id="CP075546">
    <property type="protein sequence ID" value="QVV89407.1"/>
    <property type="molecule type" value="Genomic_DNA"/>
</dbReference>
<dbReference type="PANTHER" id="PTHR10871">
    <property type="entry name" value="30S RIBOSOMAL PROTEIN S13/40S RIBOSOMAL PROTEIN S18"/>
    <property type="match status" value="1"/>
</dbReference>
<dbReference type="InterPro" id="IPR018269">
    <property type="entry name" value="Ribosomal_uS13_CS"/>
</dbReference>
<dbReference type="PROSITE" id="PS50159">
    <property type="entry name" value="RIBOSOMAL_S13_2"/>
    <property type="match status" value="1"/>
</dbReference>
<keyword evidence="2 7" id="KW-0699">rRNA-binding</keyword>
<dbReference type="GO" id="GO:0006412">
    <property type="term" value="P:translation"/>
    <property type="evidence" value="ECO:0007669"/>
    <property type="project" value="UniProtKB-UniRule"/>
</dbReference>